<dbReference type="EMBL" id="CAJNOE010000183">
    <property type="protein sequence ID" value="CAF1021491.1"/>
    <property type="molecule type" value="Genomic_DNA"/>
</dbReference>
<evidence type="ECO:0008006" key="4">
    <source>
        <dbReference type="Google" id="ProtNLM"/>
    </source>
</evidence>
<sequence length="381" mass="43813">MNGNYYFCQLCINSPAYSSFDSLYTHINFLHGTDPSFKVRCELNPECGSIYRTFPSYKSHIYENHPELIAKSADKKDIICSIDDGSNNSSQFSYADDGTSEREIIHNENDENFQSTTEYDEEMDVDYPIFTRTTLENDEESFDMRKFQKYYTRFILELREQHLLSQNIILSITSNFSLLFNFVLKIIKNIERDPDAAVATVVPIIKMEEIIGQIIRATEGTSKNEYQFIKSCKDFFQYKEPQRVELNESGEFGYIISMKKSIQSFLNKPDVMDLLIRNINETISTTKKDKDLLLTYKDGKAAATNQSPQKNINSFLIQLYSNEVGIRNPLGPNRRRIYFGAMINDLNELQGKGLTVSTFTGRLYFAFDLIAADNLAAHDLG</sequence>
<evidence type="ECO:0000313" key="1">
    <source>
        <dbReference type="EMBL" id="CAF1021491.1"/>
    </source>
</evidence>
<protein>
    <recommendedName>
        <fullName evidence="4">C2H2-type domain-containing protein</fullName>
    </recommendedName>
</protein>
<accession>A0A814IDT4</accession>
<dbReference type="Proteomes" id="UP000663860">
    <property type="component" value="Unassembled WGS sequence"/>
</dbReference>
<organism evidence="1 3">
    <name type="scientific">Adineta steineri</name>
    <dbReference type="NCBI Taxonomy" id="433720"/>
    <lineage>
        <taxon>Eukaryota</taxon>
        <taxon>Metazoa</taxon>
        <taxon>Spiralia</taxon>
        <taxon>Gnathifera</taxon>
        <taxon>Rotifera</taxon>
        <taxon>Eurotatoria</taxon>
        <taxon>Bdelloidea</taxon>
        <taxon>Adinetida</taxon>
        <taxon>Adinetidae</taxon>
        <taxon>Adineta</taxon>
    </lineage>
</organism>
<reference evidence="1" key="1">
    <citation type="submission" date="2021-02" db="EMBL/GenBank/DDBJ databases">
        <authorList>
            <person name="Nowell W R."/>
        </authorList>
    </citation>
    <scope>NUCLEOTIDE SEQUENCE</scope>
</reference>
<dbReference type="AlphaFoldDB" id="A0A814IDT4"/>
<gene>
    <name evidence="1" type="ORF">IZO911_LOCUS18748</name>
    <name evidence="2" type="ORF">KXQ929_LOCUS30917</name>
</gene>
<dbReference type="EMBL" id="CAJOBB010003445">
    <property type="protein sequence ID" value="CAF4040988.1"/>
    <property type="molecule type" value="Genomic_DNA"/>
</dbReference>
<proteinExistence type="predicted"/>
<dbReference type="Proteomes" id="UP000663868">
    <property type="component" value="Unassembled WGS sequence"/>
</dbReference>
<name>A0A814IDT4_9BILA</name>
<evidence type="ECO:0000313" key="2">
    <source>
        <dbReference type="EMBL" id="CAF4040988.1"/>
    </source>
</evidence>
<comment type="caution">
    <text evidence="1">The sequence shown here is derived from an EMBL/GenBank/DDBJ whole genome shotgun (WGS) entry which is preliminary data.</text>
</comment>
<evidence type="ECO:0000313" key="3">
    <source>
        <dbReference type="Proteomes" id="UP000663860"/>
    </source>
</evidence>